<dbReference type="InterPro" id="IPR005746">
    <property type="entry name" value="Thioredoxin"/>
</dbReference>
<gene>
    <name evidence="3" type="ORF">PACTADRAFT_32343</name>
</gene>
<dbReference type="Gene3D" id="3.40.30.10">
    <property type="entry name" value="Glutaredoxin"/>
    <property type="match status" value="1"/>
</dbReference>
<protein>
    <recommendedName>
        <fullName evidence="2">Thioredoxin domain-containing protein</fullName>
    </recommendedName>
</protein>
<dbReference type="NCBIfam" id="TIGR01068">
    <property type="entry name" value="thioredoxin"/>
    <property type="match status" value="1"/>
</dbReference>
<dbReference type="Proteomes" id="UP000094236">
    <property type="component" value="Unassembled WGS sequence"/>
</dbReference>
<dbReference type="EMBL" id="KV454012">
    <property type="protein sequence ID" value="ODV96843.1"/>
    <property type="molecule type" value="Genomic_DNA"/>
</dbReference>
<evidence type="ECO:0000259" key="2">
    <source>
        <dbReference type="PROSITE" id="PS51352"/>
    </source>
</evidence>
<feature type="domain" description="Thioredoxin" evidence="2">
    <location>
        <begin position="8"/>
        <end position="134"/>
    </location>
</feature>
<evidence type="ECO:0000256" key="1">
    <source>
        <dbReference type="ARBA" id="ARBA00023157"/>
    </source>
</evidence>
<dbReference type="InterPro" id="IPR017937">
    <property type="entry name" value="Thioredoxin_CS"/>
</dbReference>
<evidence type="ECO:0000313" key="3">
    <source>
        <dbReference type="EMBL" id="ODV96843.1"/>
    </source>
</evidence>
<dbReference type="STRING" id="669874.A0A1E4TYJ2"/>
<dbReference type="PANTHER" id="PTHR46115">
    <property type="entry name" value="THIOREDOXIN-LIKE PROTEIN 1"/>
    <property type="match status" value="1"/>
</dbReference>
<dbReference type="CDD" id="cd02947">
    <property type="entry name" value="TRX_family"/>
    <property type="match status" value="1"/>
</dbReference>
<dbReference type="AlphaFoldDB" id="A0A1E4TYJ2"/>
<dbReference type="GO" id="GO:0005739">
    <property type="term" value="C:mitochondrion"/>
    <property type="evidence" value="ECO:0007669"/>
    <property type="project" value="EnsemblFungi"/>
</dbReference>
<dbReference type="SUPFAM" id="SSF52833">
    <property type="entry name" value="Thioredoxin-like"/>
    <property type="match status" value="1"/>
</dbReference>
<dbReference type="GO" id="GO:0034599">
    <property type="term" value="P:cellular response to oxidative stress"/>
    <property type="evidence" value="ECO:0007669"/>
    <property type="project" value="EnsemblFungi"/>
</dbReference>
<dbReference type="InterPro" id="IPR013766">
    <property type="entry name" value="Thioredoxin_domain"/>
</dbReference>
<sequence length="134" mass="14823">MSRVLLRPFLRSQASALQNPGSQQIRLNSSLIKEVTSLKQFKEEIATPKLSVVDFYATWCGPCKAIAPVLENFSNSYKDSTNFLKVDVDQNEEVAMEYGVSAMPTFVLFKNGEGIGKIVGANAQGLKKAIEEYK</sequence>
<keyword evidence="4" id="KW-1185">Reference proteome</keyword>
<dbReference type="InterPro" id="IPR036249">
    <property type="entry name" value="Thioredoxin-like_sf"/>
</dbReference>
<proteinExistence type="predicted"/>
<dbReference type="GO" id="GO:0015035">
    <property type="term" value="F:protein-disulfide reductase activity"/>
    <property type="evidence" value="ECO:0007669"/>
    <property type="project" value="InterPro"/>
</dbReference>
<dbReference type="PRINTS" id="PR00421">
    <property type="entry name" value="THIOREDOXIN"/>
</dbReference>
<dbReference type="PROSITE" id="PS51352">
    <property type="entry name" value="THIOREDOXIN_2"/>
    <property type="match status" value="1"/>
</dbReference>
<dbReference type="OrthoDB" id="10263751at2759"/>
<dbReference type="FunFam" id="3.40.30.10:FF:000245">
    <property type="entry name" value="Thioredoxin"/>
    <property type="match status" value="1"/>
</dbReference>
<accession>A0A1E4TYJ2</accession>
<organism evidence="3 4">
    <name type="scientific">Pachysolen tannophilus NRRL Y-2460</name>
    <dbReference type="NCBI Taxonomy" id="669874"/>
    <lineage>
        <taxon>Eukaryota</taxon>
        <taxon>Fungi</taxon>
        <taxon>Dikarya</taxon>
        <taxon>Ascomycota</taxon>
        <taxon>Saccharomycotina</taxon>
        <taxon>Pichiomycetes</taxon>
        <taxon>Pachysolenaceae</taxon>
        <taxon>Pachysolen</taxon>
    </lineage>
</organism>
<evidence type="ECO:0000313" key="4">
    <source>
        <dbReference type="Proteomes" id="UP000094236"/>
    </source>
</evidence>
<dbReference type="PROSITE" id="PS00194">
    <property type="entry name" value="THIOREDOXIN_1"/>
    <property type="match status" value="1"/>
</dbReference>
<name>A0A1E4TYJ2_PACTA</name>
<reference evidence="4" key="1">
    <citation type="submission" date="2016-05" db="EMBL/GenBank/DDBJ databases">
        <title>Comparative genomics of biotechnologically important yeasts.</title>
        <authorList>
            <consortium name="DOE Joint Genome Institute"/>
            <person name="Riley R."/>
            <person name="Haridas S."/>
            <person name="Wolfe K.H."/>
            <person name="Lopes M.R."/>
            <person name="Hittinger C.T."/>
            <person name="Goker M."/>
            <person name="Salamov A."/>
            <person name="Wisecaver J."/>
            <person name="Long T.M."/>
            <person name="Aerts A.L."/>
            <person name="Barry K."/>
            <person name="Choi C."/>
            <person name="Clum A."/>
            <person name="Coughlan A.Y."/>
            <person name="Deshpande S."/>
            <person name="Douglass A.P."/>
            <person name="Hanson S.J."/>
            <person name="Klenk H.-P."/>
            <person name="Labutti K."/>
            <person name="Lapidus A."/>
            <person name="Lindquist E."/>
            <person name="Lipzen A."/>
            <person name="Meier-Kolthoff J.P."/>
            <person name="Ohm R.A."/>
            <person name="Otillar R.P."/>
            <person name="Pangilinan J."/>
            <person name="Peng Y."/>
            <person name="Rokas A."/>
            <person name="Rosa C.A."/>
            <person name="Scheuner C."/>
            <person name="Sibirny A.A."/>
            <person name="Slot J.C."/>
            <person name="Stielow J.B."/>
            <person name="Sun H."/>
            <person name="Kurtzman C.P."/>
            <person name="Blackwell M."/>
            <person name="Grigoriev I.V."/>
            <person name="Jeffries T.W."/>
        </authorList>
    </citation>
    <scope>NUCLEOTIDE SEQUENCE [LARGE SCALE GENOMIC DNA]</scope>
    <source>
        <strain evidence="4">NRRL Y-2460</strain>
    </source>
</reference>
<dbReference type="Pfam" id="PF00085">
    <property type="entry name" value="Thioredoxin"/>
    <property type="match status" value="1"/>
</dbReference>
<keyword evidence="1" id="KW-1015">Disulfide bond</keyword>